<proteinExistence type="inferred from homology"/>
<dbReference type="PRINTS" id="PR01438">
    <property type="entry name" value="UNVRSLSTRESS"/>
</dbReference>
<evidence type="ECO:0000259" key="3">
    <source>
        <dbReference type="Pfam" id="PF00582"/>
    </source>
</evidence>
<accession>A0ABT9RLV0</accession>
<dbReference type="PANTHER" id="PTHR46268">
    <property type="entry name" value="STRESS RESPONSE PROTEIN NHAX"/>
    <property type="match status" value="1"/>
</dbReference>
<name>A0ABT9RLV0_9ACTN</name>
<dbReference type="SUPFAM" id="SSF52402">
    <property type="entry name" value="Adenine nucleotide alpha hydrolases-like"/>
    <property type="match status" value="1"/>
</dbReference>
<evidence type="ECO:0000313" key="5">
    <source>
        <dbReference type="Proteomes" id="UP001230426"/>
    </source>
</evidence>
<dbReference type="Proteomes" id="UP001230426">
    <property type="component" value="Unassembled WGS sequence"/>
</dbReference>
<sequence length="182" mass="18256">MATHATHPRNGDLTEMPLPASRHVVVALDGSPGSIAALRRGAAEAGATGAQLVVVHVLPDGPLGPGGTEGAGGPDGPGDRDRLRAGEVDALVAATVPGGAAAAARTIIAHGDPAHVIIQHARQAELLIIGARPGGTPLDGSTLDPVLREGPCPILICSSPDTAGRLSWTVRLPARPRDPASR</sequence>
<dbReference type="EMBL" id="JAUSRB010000002">
    <property type="protein sequence ID" value="MDP9869812.1"/>
    <property type="molecule type" value="Genomic_DNA"/>
</dbReference>
<reference evidence="4 5" key="1">
    <citation type="submission" date="2023-07" db="EMBL/GenBank/DDBJ databases">
        <title>Sequencing the genomes of 1000 actinobacteria strains.</title>
        <authorList>
            <person name="Klenk H.-P."/>
        </authorList>
    </citation>
    <scope>NUCLEOTIDE SEQUENCE [LARGE SCALE GENOMIC DNA]</scope>
    <source>
        <strain evidence="4 5">DSM 44109</strain>
    </source>
</reference>
<feature type="compositionally biased region" description="Gly residues" evidence="2">
    <location>
        <begin position="63"/>
        <end position="76"/>
    </location>
</feature>
<comment type="similarity">
    <text evidence="1">Belongs to the universal stress protein A family.</text>
</comment>
<dbReference type="InterPro" id="IPR006015">
    <property type="entry name" value="Universal_stress_UspA"/>
</dbReference>
<comment type="caution">
    <text evidence="4">The sequence shown here is derived from an EMBL/GenBank/DDBJ whole genome shotgun (WGS) entry which is preliminary data.</text>
</comment>
<protein>
    <submittedName>
        <fullName evidence="4">Nucleotide-binding universal stress UspA family protein</fullName>
    </submittedName>
</protein>
<dbReference type="Gene3D" id="3.40.50.12370">
    <property type="match status" value="1"/>
</dbReference>
<feature type="region of interest" description="Disordered" evidence="2">
    <location>
        <begin position="60"/>
        <end position="81"/>
    </location>
</feature>
<keyword evidence="5" id="KW-1185">Reference proteome</keyword>
<evidence type="ECO:0000256" key="1">
    <source>
        <dbReference type="ARBA" id="ARBA00008791"/>
    </source>
</evidence>
<feature type="domain" description="UspA" evidence="3">
    <location>
        <begin position="22"/>
        <end position="157"/>
    </location>
</feature>
<dbReference type="CDD" id="cd00293">
    <property type="entry name" value="USP-like"/>
    <property type="match status" value="1"/>
</dbReference>
<dbReference type="RefSeq" id="WP_306874159.1">
    <property type="nucleotide sequence ID" value="NZ_JAUSRB010000002.1"/>
</dbReference>
<dbReference type="PANTHER" id="PTHR46268:SF6">
    <property type="entry name" value="UNIVERSAL STRESS PROTEIN UP12"/>
    <property type="match status" value="1"/>
</dbReference>
<evidence type="ECO:0000313" key="4">
    <source>
        <dbReference type="EMBL" id="MDP9869812.1"/>
    </source>
</evidence>
<dbReference type="InterPro" id="IPR006016">
    <property type="entry name" value="UspA"/>
</dbReference>
<organism evidence="4 5">
    <name type="scientific">Streptosporangium brasiliense</name>
    <dbReference type="NCBI Taxonomy" id="47480"/>
    <lineage>
        <taxon>Bacteria</taxon>
        <taxon>Bacillati</taxon>
        <taxon>Actinomycetota</taxon>
        <taxon>Actinomycetes</taxon>
        <taxon>Streptosporangiales</taxon>
        <taxon>Streptosporangiaceae</taxon>
        <taxon>Streptosporangium</taxon>
    </lineage>
</organism>
<dbReference type="Pfam" id="PF00582">
    <property type="entry name" value="Usp"/>
    <property type="match status" value="1"/>
</dbReference>
<evidence type="ECO:0000256" key="2">
    <source>
        <dbReference type="SAM" id="MobiDB-lite"/>
    </source>
</evidence>
<gene>
    <name evidence="4" type="ORF">J2S55_009078</name>
</gene>